<dbReference type="SUPFAM" id="SSF88659">
    <property type="entry name" value="Sigma3 and sigma4 domains of RNA polymerase sigma factors"/>
    <property type="match status" value="1"/>
</dbReference>
<dbReference type="AlphaFoldDB" id="A0AAW9RZC4"/>
<dbReference type="RefSeq" id="WP_346819059.1">
    <property type="nucleotide sequence ID" value="NZ_JBDKWZ010000001.1"/>
</dbReference>
<keyword evidence="2" id="KW-0805">Transcription regulation</keyword>
<dbReference type="Gene3D" id="1.10.10.10">
    <property type="entry name" value="Winged helix-like DNA-binding domain superfamily/Winged helix DNA-binding domain"/>
    <property type="match status" value="1"/>
</dbReference>
<evidence type="ECO:0000256" key="1">
    <source>
        <dbReference type="ARBA" id="ARBA00010641"/>
    </source>
</evidence>
<feature type="domain" description="RNA polymerase sigma factor 70 region 4 type 2" evidence="6">
    <location>
        <begin position="123"/>
        <end position="173"/>
    </location>
</feature>
<dbReference type="Pfam" id="PF08281">
    <property type="entry name" value="Sigma70_r4_2"/>
    <property type="match status" value="1"/>
</dbReference>
<dbReference type="GO" id="GO:0016987">
    <property type="term" value="F:sigma factor activity"/>
    <property type="evidence" value="ECO:0007669"/>
    <property type="project" value="UniProtKB-KW"/>
</dbReference>
<dbReference type="InterPro" id="IPR007627">
    <property type="entry name" value="RNA_pol_sigma70_r2"/>
</dbReference>
<organism evidence="7 8">
    <name type="scientific">Rapidithrix thailandica</name>
    <dbReference type="NCBI Taxonomy" id="413964"/>
    <lineage>
        <taxon>Bacteria</taxon>
        <taxon>Pseudomonadati</taxon>
        <taxon>Bacteroidota</taxon>
        <taxon>Cytophagia</taxon>
        <taxon>Cytophagales</taxon>
        <taxon>Flammeovirgaceae</taxon>
        <taxon>Rapidithrix</taxon>
    </lineage>
</organism>
<dbReference type="InterPro" id="IPR013325">
    <property type="entry name" value="RNA_pol_sigma_r2"/>
</dbReference>
<proteinExistence type="inferred from homology"/>
<dbReference type="InterPro" id="IPR013249">
    <property type="entry name" value="RNA_pol_sigma70_r4_t2"/>
</dbReference>
<dbReference type="InterPro" id="IPR014284">
    <property type="entry name" value="RNA_pol_sigma-70_dom"/>
</dbReference>
<dbReference type="EMBL" id="JBDKWZ010000001">
    <property type="protein sequence ID" value="MEN7546271.1"/>
    <property type="molecule type" value="Genomic_DNA"/>
</dbReference>
<gene>
    <name evidence="7" type="ORF">AAG747_00035</name>
</gene>
<evidence type="ECO:0000259" key="6">
    <source>
        <dbReference type="Pfam" id="PF08281"/>
    </source>
</evidence>
<dbReference type="CDD" id="cd06171">
    <property type="entry name" value="Sigma70_r4"/>
    <property type="match status" value="1"/>
</dbReference>
<dbReference type="Proteomes" id="UP001403385">
    <property type="component" value="Unassembled WGS sequence"/>
</dbReference>
<keyword evidence="3" id="KW-0731">Sigma factor</keyword>
<dbReference type="GO" id="GO:0006352">
    <property type="term" value="P:DNA-templated transcription initiation"/>
    <property type="evidence" value="ECO:0007669"/>
    <property type="project" value="InterPro"/>
</dbReference>
<dbReference type="InterPro" id="IPR013324">
    <property type="entry name" value="RNA_pol_sigma_r3/r4-like"/>
</dbReference>
<reference evidence="7 8" key="1">
    <citation type="submission" date="2024-04" db="EMBL/GenBank/DDBJ databases">
        <title>Novel genus in family Flammeovirgaceae.</title>
        <authorList>
            <person name="Nguyen T.H."/>
            <person name="Vuong T.Q."/>
            <person name="Le H."/>
            <person name="Kim S.-G."/>
        </authorList>
    </citation>
    <scope>NUCLEOTIDE SEQUENCE [LARGE SCALE GENOMIC DNA]</scope>
    <source>
        <strain evidence="7 8">JCM 23209</strain>
    </source>
</reference>
<evidence type="ECO:0000313" key="8">
    <source>
        <dbReference type="Proteomes" id="UP001403385"/>
    </source>
</evidence>
<evidence type="ECO:0000256" key="2">
    <source>
        <dbReference type="ARBA" id="ARBA00023015"/>
    </source>
</evidence>
<dbReference type="InterPro" id="IPR039425">
    <property type="entry name" value="RNA_pol_sigma-70-like"/>
</dbReference>
<dbReference type="Gene3D" id="1.10.1740.10">
    <property type="match status" value="1"/>
</dbReference>
<dbReference type="InterPro" id="IPR036388">
    <property type="entry name" value="WH-like_DNA-bd_sf"/>
</dbReference>
<sequence length="205" mass="24026">MKFNKVNTSKKDLHLKQLEALHDQYFDRLYHYTLYFVKHAETAEEIVYDVFMKIWKQIGELDAIRNPEAYLYTLTRNHALNHLKSHQKYKGHLTIDGVGAEPSCTDYFTPEAFYLNKELEGVLNAAIEQLPPQCKKVFRLVKQEGYKYRQAAEQLNISVNTVDIQMARAVKKLRNILQEYAQPDPTGKDRYNPLKKMVSILLLFI</sequence>
<comment type="caution">
    <text evidence="7">The sequence shown here is derived from an EMBL/GenBank/DDBJ whole genome shotgun (WGS) entry which is preliminary data.</text>
</comment>
<keyword evidence="8" id="KW-1185">Reference proteome</keyword>
<dbReference type="NCBIfam" id="TIGR02985">
    <property type="entry name" value="Sig70_bacteroi1"/>
    <property type="match status" value="1"/>
</dbReference>
<comment type="similarity">
    <text evidence="1">Belongs to the sigma-70 factor family. ECF subfamily.</text>
</comment>
<dbReference type="GO" id="GO:0003677">
    <property type="term" value="F:DNA binding"/>
    <property type="evidence" value="ECO:0007669"/>
    <property type="project" value="InterPro"/>
</dbReference>
<evidence type="ECO:0000256" key="3">
    <source>
        <dbReference type="ARBA" id="ARBA00023082"/>
    </source>
</evidence>
<keyword evidence="4" id="KW-0804">Transcription</keyword>
<evidence type="ECO:0000259" key="5">
    <source>
        <dbReference type="Pfam" id="PF04542"/>
    </source>
</evidence>
<name>A0AAW9RZC4_9BACT</name>
<dbReference type="NCBIfam" id="TIGR02937">
    <property type="entry name" value="sigma70-ECF"/>
    <property type="match status" value="1"/>
</dbReference>
<feature type="domain" description="RNA polymerase sigma-70 region 2" evidence="5">
    <location>
        <begin position="22"/>
        <end position="88"/>
    </location>
</feature>
<dbReference type="SUPFAM" id="SSF88946">
    <property type="entry name" value="Sigma2 domain of RNA polymerase sigma factors"/>
    <property type="match status" value="1"/>
</dbReference>
<dbReference type="PANTHER" id="PTHR43133:SF46">
    <property type="entry name" value="RNA POLYMERASE SIGMA-70 FACTOR ECF SUBFAMILY"/>
    <property type="match status" value="1"/>
</dbReference>
<dbReference type="Pfam" id="PF04542">
    <property type="entry name" value="Sigma70_r2"/>
    <property type="match status" value="1"/>
</dbReference>
<accession>A0AAW9RZC4</accession>
<evidence type="ECO:0000256" key="4">
    <source>
        <dbReference type="ARBA" id="ARBA00023163"/>
    </source>
</evidence>
<protein>
    <submittedName>
        <fullName evidence="7">RNA polymerase sigma-70 factor</fullName>
    </submittedName>
</protein>
<dbReference type="PANTHER" id="PTHR43133">
    <property type="entry name" value="RNA POLYMERASE ECF-TYPE SIGMA FACTO"/>
    <property type="match status" value="1"/>
</dbReference>
<dbReference type="InterPro" id="IPR014327">
    <property type="entry name" value="RNA_pol_sigma70_bacteroid"/>
</dbReference>
<evidence type="ECO:0000313" key="7">
    <source>
        <dbReference type="EMBL" id="MEN7546271.1"/>
    </source>
</evidence>